<comment type="similarity">
    <text evidence="2">Belongs to the SusD family.</text>
</comment>
<feature type="domain" description="SusD-like N-terminal" evidence="8">
    <location>
        <begin position="114"/>
        <end position="238"/>
    </location>
</feature>
<organism evidence="9 10">
    <name type="scientific">Coprobacter secundus subsp. similis</name>
    <dbReference type="NCBI Taxonomy" id="2751153"/>
    <lineage>
        <taxon>Bacteria</taxon>
        <taxon>Pseudomonadati</taxon>
        <taxon>Bacteroidota</taxon>
        <taxon>Bacteroidia</taxon>
        <taxon>Bacteroidales</taxon>
        <taxon>Barnesiellaceae</taxon>
        <taxon>Coprobacter</taxon>
    </lineage>
</organism>
<dbReference type="Proteomes" id="UP000594042">
    <property type="component" value="Chromosome"/>
</dbReference>
<dbReference type="EMBL" id="AP023322">
    <property type="protein sequence ID" value="BCI63364.1"/>
    <property type="molecule type" value="Genomic_DNA"/>
</dbReference>
<evidence type="ECO:0000259" key="7">
    <source>
        <dbReference type="Pfam" id="PF07980"/>
    </source>
</evidence>
<accession>A0A7G1HY41</accession>
<dbReference type="RefSeq" id="WP_021929208.1">
    <property type="nucleotide sequence ID" value="NZ_AP023322.1"/>
</dbReference>
<dbReference type="Gene3D" id="1.25.40.390">
    <property type="match status" value="1"/>
</dbReference>
<evidence type="ECO:0000256" key="1">
    <source>
        <dbReference type="ARBA" id="ARBA00004442"/>
    </source>
</evidence>
<evidence type="ECO:0000256" key="2">
    <source>
        <dbReference type="ARBA" id="ARBA00006275"/>
    </source>
</evidence>
<reference evidence="10" key="1">
    <citation type="submission" date="2020-07" db="EMBL/GenBank/DDBJ databases">
        <title>Complete genome sequencing of Coprobacter sp. strain 2CBH44.</title>
        <authorList>
            <person name="Sakamoto M."/>
            <person name="Murakami T."/>
            <person name="Mori H."/>
        </authorList>
    </citation>
    <scope>NUCLEOTIDE SEQUENCE [LARGE SCALE GENOMIC DNA]</scope>
    <source>
        <strain evidence="10">2CBH44</strain>
    </source>
</reference>
<evidence type="ECO:0000256" key="5">
    <source>
        <dbReference type="ARBA" id="ARBA00023237"/>
    </source>
</evidence>
<evidence type="ECO:0000256" key="4">
    <source>
        <dbReference type="ARBA" id="ARBA00023136"/>
    </source>
</evidence>
<dbReference type="GO" id="GO:0009279">
    <property type="term" value="C:cell outer membrane"/>
    <property type="evidence" value="ECO:0007669"/>
    <property type="project" value="UniProtKB-SubCell"/>
</dbReference>
<dbReference type="InterPro" id="IPR012944">
    <property type="entry name" value="SusD_RagB_dom"/>
</dbReference>
<dbReference type="KEGG" id="copr:Cop2CBH44_17170"/>
<dbReference type="InterPro" id="IPR011990">
    <property type="entry name" value="TPR-like_helical_dom_sf"/>
</dbReference>
<evidence type="ECO:0000313" key="9">
    <source>
        <dbReference type="EMBL" id="BCI63364.1"/>
    </source>
</evidence>
<gene>
    <name evidence="9" type="ORF">Cop2CBH44_17170</name>
</gene>
<feature type="signal peptide" evidence="6">
    <location>
        <begin position="1"/>
        <end position="25"/>
    </location>
</feature>
<keyword evidence="3 6" id="KW-0732">Signal</keyword>
<dbReference type="InterPro" id="IPR033985">
    <property type="entry name" value="SusD-like_N"/>
</dbReference>
<dbReference type="AlphaFoldDB" id="A0A7G1HY41"/>
<sequence>MNNIKSKLISIFLLGALFVSVSCHDDLLDQLSTTEMPGVEFWKTEEDATTALMGAYSHVRGLFHRDYYFDGQGDYVRIYDGSGILSCSETNITRGGAAYYKGLYFPDPMWNFGSRFDNYFKYCYGGIHRVNYVIDNVERMLPNATSESKKNLETIIGEAKLLRGMIYFRLISMWGDVPYIEHIVYDNSEVVNLSRMPIAQIKEKIMSDFTYAFNKLPDRSEISGRAAKPAALAFRGKLQLYWASWNKYGWPELSTFTPDPEEAKKAFSAAAEDFKHVIEDYGLNLFRNGEPGDWGTMGNAEVLPNYYYMFIPSTGNANDGGEMIFYFTHGGVGSAQGDPYMRDFGGRSQENSQCCLTPAMRLVNRYQSTKTGDFLPEVVGMNPSDPNARTAENSALNPESYANRDYRMKATMLWDYEMIMSLSSQKETGYVPFIFKNWGGKVEIDGKEYTTYRTDRSVDGYVFRKFIRNYGGAGRDEGDMNWPVIRLADVFLMYAEADNEVNGPQPYAIDLVNRVRHRGNLPPLTADKTANYDAFFSAIEQERIVELVAEGQRSFDLRRWRAIERAWGIYVGGPAVYNYDSHGAQRQGWFFGLSALALRQAYIFKIPQSERDRNPNLTQNTPWL</sequence>
<evidence type="ECO:0000313" key="10">
    <source>
        <dbReference type="Proteomes" id="UP000594042"/>
    </source>
</evidence>
<dbReference type="SUPFAM" id="SSF48452">
    <property type="entry name" value="TPR-like"/>
    <property type="match status" value="1"/>
</dbReference>
<feature type="domain" description="RagB/SusD" evidence="7">
    <location>
        <begin position="322"/>
        <end position="623"/>
    </location>
</feature>
<name>A0A7G1HY41_9BACT</name>
<keyword evidence="10" id="KW-1185">Reference proteome</keyword>
<protein>
    <submittedName>
        <fullName evidence="9">Carbohydrate-binding protein</fullName>
    </submittedName>
</protein>
<evidence type="ECO:0000256" key="6">
    <source>
        <dbReference type="SAM" id="SignalP"/>
    </source>
</evidence>
<comment type="subcellular location">
    <subcellularLocation>
        <location evidence="1">Cell outer membrane</location>
    </subcellularLocation>
</comment>
<dbReference type="PROSITE" id="PS51257">
    <property type="entry name" value="PROKAR_LIPOPROTEIN"/>
    <property type="match status" value="1"/>
</dbReference>
<dbReference type="Pfam" id="PF07980">
    <property type="entry name" value="SusD_RagB"/>
    <property type="match status" value="1"/>
</dbReference>
<keyword evidence="5" id="KW-0998">Cell outer membrane</keyword>
<proteinExistence type="inferred from homology"/>
<evidence type="ECO:0000259" key="8">
    <source>
        <dbReference type="Pfam" id="PF14322"/>
    </source>
</evidence>
<keyword evidence="4" id="KW-0472">Membrane</keyword>
<evidence type="ECO:0000256" key="3">
    <source>
        <dbReference type="ARBA" id="ARBA00022729"/>
    </source>
</evidence>
<dbReference type="Pfam" id="PF14322">
    <property type="entry name" value="SusD-like_3"/>
    <property type="match status" value="1"/>
</dbReference>
<feature type="chain" id="PRO_5028867906" evidence="6">
    <location>
        <begin position="26"/>
        <end position="624"/>
    </location>
</feature>